<evidence type="ECO:0000256" key="2">
    <source>
        <dbReference type="SAM" id="Phobius"/>
    </source>
</evidence>
<keyword evidence="2" id="KW-0472">Membrane</keyword>
<dbReference type="PANTHER" id="PTHR23542">
    <property type="match status" value="1"/>
</dbReference>
<dbReference type="Proteomes" id="UP000604475">
    <property type="component" value="Unassembled WGS sequence"/>
</dbReference>
<dbReference type="InterPro" id="IPR036259">
    <property type="entry name" value="MFS_trans_sf"/>
</dbReference>
<feature type="transmembrane region" description="Helical" evidence="2">
    <location>
        <begin position="365"/>
        <end position="384"/>
    </location>
</feature>
<comment type="caution">
    <text evidence="3">The sequence shown here is derived from an EMBL/GenBank/DDBJ whole genome shotgun (WGS) entry which is preliminary data.</text>
</comment>
<evidence type="ECO:0000313" key="3">
    <source>
        <dbReference type="EMBL" id="MBL7626347.1"/>
    </source>
</evidence>
<protein>
    <submittedName>
        <fullName evidence="3">MFS transporter</fullName>
    </submittedName>
</protein>
<sequence length="436" mass="43091">MASVYRQALATPGATRFVPAAFVGRLPISMLSIGIVLYVQQATGSYGTGGSIIAVGTLAEAVLAARLGRALDRYGQARVLLLCLAGHLVGLVGLLAAVETGAPRPLWYVAGALAGGFLPPVGACVRSRWSLRLGGSPLLGAAFALEAALDEVIFICGPVLVTVLATSVTPTAGLIASGVLLTAGTLALVAQRGSDPGPLPAAVDPPRLRVLRDPAPRALLLVVCVVGITFGAIDLSTVAFAREHGLGGFSGVMLGLFAFGSGLSGLLFGARGGGPVARRFLAATGLMAVGLSLPLAGVNVVAMVPLVVLAGATVAPVLISANALMERLVPAEARTEGFAWLQVALVTGISAGSPLAGALVDAHSARAGFVVVAAGGVLVGLAALSGRRALLAAEPAALVEDPTKPVPPAAPAGRAGEAPAGAAGQGALTSTASEQP</sequence>
<keyword evidence="4" id="KW-1185">Reference proteome</keyword>
<dbReference type="AlphaFoldDB" id="A0A937R9S2"/>
<dbReference type="SUPFAM" id="SSF103473">
    <property type="entry name" value="MFS general substrate transporter"/>
    <property type="match status" value="1"/>
</dbReference>
<accession>A0A937R9S2</accession>
<name>A0A937R9S2_9ACTN</name>
<feature type="transmembrane region" description="Helical" evidence="2">
    <location>
        <begin position="79"/>
        <end position="100"/>
    </location>
</feature>
<proteinExistence type="predicted"/>
<feature type="compositionally biased region" description="Low complexity" evidence="1">
    <location>
        <begin position="411"/>
        <end position="427"/>
    </location>
</feature>
<dbReference type="Gene3D" id="1.20.1250.20">
    <property type="entry name" value="MFS general substrate transporter like domains"/>
    <property type="match status" value="1"/>
</dbReference>
<feature type="transmembrane region" description="Helical" evidence="2">
    <location>
        <begin position="246"/>
        <end position="268"/>
    </location>
</feature>
<feature type="transmembrane region" description="Helical" evidence="2">
    <location>
        <begin position="106"/>
        <end position="125"/>
    </location>
</feature>
<organism evidence="3 4">
    <name type="scientific">Frankia nepalensis</name>
    <dbReference type="NCBI Taxonomy" id="1836974"/>
    <lineage>
        <taxon>Bacteria</taxon>
        <taxon>Bacillati</taxon>
        <taxon>Actinomycetota</taxon>
        <taxon>Actinomycetes</taxon>
        <taxon>Frankiales</taxon>
        <taxon>Frankiaceae</taxon>
        <taxon>Frankia</taxon>
    </lineage>
</organism>
<feature type="transmembrane region" description="Helical" evidence="2">
    <location>
        <begin position="46"/>
        <end position="67"/>
    </location>
</feature>
<keyword evidence="2" id="KW-0812">Transmembrane</keyword>
<feature type="region of interest" description="Disordered" evidence="1">
    <location>
        <begin position="401"/>
        <end position="436"/>
    </location>
</feature>
<feature type="transmembrane region" description="Helical" evidence="2">
    <location>
        <begin position="280"/>
        <end position="297"/>
    </location>
</feature>
<dbReference type="RefSeq" id="WP_203005070.1">
    <property type="nucleotide sequence ID" value="NZ_JADWYU010000232.1"/>
</dbReference>
<dbReference type="Pfam" id="PF07690">
    <property type="entry name" value="MFS_1"/>
    <property type="match status" value="1"/>
</dbReference>
<gene>
    <name evidence="3" type="ORF">I7412_03985</name>
</gene>
<feature type="transmembrane region" description="Helical" evidence="2">
    <location>
        <begin position="337"/>
        <end position="359"/>
    </location>
</feature>
<dbReference type="GO" id="GO:0022857">
    <property type="term" value="F:transmembrane transporter activity"/>
    <property type="evidence" value="ECO:0007669"/>
    <property type="project" value="InterPro"/>
</dbReference>
<evidence type="ECO:0000313" key="4">
    <source>
        <dbReference type="Proteomes" id="UP000604475"/>
    </source>
</evidence>
<feature type="transmembrane region" description="Helical" evidence="2">
    <location>
        <begin position="20"/>
        <end position="40"/>
    </location>
</feature>
<evidence type="ECO:0000256" key="1">
    <source>
        <dbReference type="SAM" id="MobiDB-lite"/>
    </source>
</evidence>
<feature type="transmembrane region" description="Helical" evidence="2">
    <location>
        <begin position="218"/>
        <end position="240"/>
    </location>
</feature>
<dbReference type="PANTHER" id="PTHR23542:SF1">
    <property type="entry name" value="MAJOR FACILITATOR SUPERFAMILY (MFS) PROFILE DOMAIN-CONTAINING PROTEIN"/>
    <property type="match status" value="1"/>
</dbReference>
<reference evidence="3" key="1">
    <citation type="submission" date="2020-12" db="EMBL/GenBank/DDBJ databases">
        <title>Genomic characterization of non-nitrogen-fixing Frankia strains.</title>
        <authorList>
            <person name="Carlos-Shanley C."/>
            <person name="Guerra T."/>
            <person name="Hahn D."/>
        </authorList>
    </citation>
    <scope>NUCLEOTIDE SEQUENCE</scope>
    <source>
        <strain evidence="3">CN6</strain>
    </source>
</reference>
<dbReference type="InterPro" id="IPR011701">
    <property type="entry name" value="MFS"/>
</dbReference>
<keyword evidence="2" id="KW-1133">Transmembrane helix</keyword>
<feature type="transmembrane region" description="Helical" evidence="2">
    <location>
        <begin position="137"/>
        <end position="165"/>
    </location>
</feature>
<feature type="transmembrane region" description="Helical" evidence="2">
    <location>
        <begin position="303"/>
        <end position="325"/>
    </location>
</feature>
<dbReference type="EMBL" id="JAEACQ010000128">
    <property type="protein sequence ID" value="MBL7626347.1"/>
    <property type="molecule type" value="Genomic_DNA"/>
</dbReference>